<protein>
    <recommendedName>
        <fullName evidence="3">NodB homology domain-containing protein</fullName>
    </recommendedName>
</protein>
<evidence type="ECO:0000256" key="1">
    <source>
        <dbReference type="ARBA" id="ARBA00022729"/>
    </source>
</evidence>
<evidence type="ECO:0000259" key="3">
    <source>
        <dbReference type="PROSITE" id="PS51677"/>
    </source>
</evidence>
<dbReference type="GO" id="GO:0005975">
    <property type="term" value="P:carbohydrate metabolic process"/>
    <property type="evidence" value="ECO:0007669"/>
    <property type="project" value="InterPro"/>
</dbReference>
<dbReference type="GO" id="GO:0016810">
    <property type="term" value="F:hydrolase activity, acting on carbon-nitrogen (but not peptide) bonds"/>
    <property type="evidence" value="ECO:0007669"/>
    <property type="project" value="InterPro"/>
</dbReference>
<dbReference type="Pfam" id="PF01522">
    <property type="entry name" value="Polysacc_deac_1"/>
    <property type="match status" value="1"/>
</dbReference>
<dbReference type="PROSITE" id="PS51318">
    <property type="entry name" value="TAT"/>
    <property type="match status" value="1"/>
</dbReference>
<dbReference type="InterPro" id="IPR002509">
    <property type="entry name" value="NODB_dom"/>
</dbReference>
<sequence>MTRRDFLRLLSLSALGAALPTLPVGAAAQSFRVPRTLMLHTKDRWKLPHILEWLRERNYESVGYADVLQALQGKRILPERPIIITIDDIAPSYIQPYFLAMAEAVEKVGYRGVFAVVADQPPRRAERGWAQLRELADRGWELDTHTSYHSYLPALKLPDLRDEIVQSAEWIAEGTGRAPLSLIAPYGAVYRREREFDERIFEVAAEAGLAFVVGIVGGRFISAEARPPYYVGRIGIASDYLQTGRWIENFYRGS</sequence>
<dbReference type="InterPro" id="IPR051398">
    <property type="entry name" value="Polysacch_Deacetylase"/>
</dbReference>
<name>A0A2M8PEJ7_9CHLR</name>
<feature type="domain" description="NodB homology" evidence="3">
    <location>
        <begin position="80"/>
        <end position="254"/>
    </location>
</feature>
<dbReference type="Proteomes" id="UP000229681">
    <property type="component" value="Unassembled WGS sequence"/>
</dbReference>
<dbReference type="InterPro" id="IPR011330">
    <property type="entry name" value="Glyco_hydro/deAcase_b/a-brl"/>
</dbReference>
<accession>A0A2M8PEJ7</accession>
<dbReference type="InterPro" id="IPR006311">
    <property type="entry name" value="TAT_signal"/>
</dbReference>
<dbReference type="PANTHER" id="PTHR34216:SF7">
    <property type="entry name" value="POLY-BETA-1,6-N-ACETYL-D-GLUCOSAMINE N-DEACETYLASE"/>
    <property type="match status" value="1"/>
</dbReference>
<proteinExistence type="predicted"/>
<dbReference type="Gene3D" id="3.20.20.370">
    <property type="entry name" value="Glycoside hydrolase/deacetylase"/>
    <property type="match status" value="1"/>
</dbReference>
<evidence type="ECO:0000313" key="4">
    <source>
        <dbReference type="EMBL" id="PJF35976.1"/>
    </source>
</evidence>
<reference evidence="4 5" key="1">
    <citation type="submission" date="2017-11" db="EMBL/GenBank/DDBJ databases">
        <title>Evolution of Phototrophy in the Chloroflexi Phylum Driven by Horizontal Gene Transfer.</title>
        <authorList>
            <person name="Ward L.M."/>
            <person name="Hemp J."/>
            <person name="Shih P.M."/>
            <person name="Mcglynn S.E."/>
            <person name="Fischer W."/>
        </authorList>
    </citation>
    <scope>NUCLEOTIDE SEQUENCE [LARGE SCALE GENOMIC DNA]</scope>
    <source>
        <strain evidence="4">JP3_13</strain>
    </source>
</reference>
<dbReference type="PROSITE" id="PS51677">
    <property type="entry name" value="NODB"/>
    <property type="match status" value="1"/>
</dbReference>
<dbReference type="AlphaFoldDB" id="A0A2M8PEJ7"/>
<gene>
    <name evidence="4" type="ORF">CUN49_07855</name>
</gene>
<evidence type="ECO:0000256" key="2">
    <source>
        <dbReference type="SAM" id="SignalP"/>
    </source>
</evidence>
<comment type="caution">
    <text evidence="4">The sequence shown here is derived from an EMBL/GenBank/DDBJ whole genome shotgun (WGS) entry which is preliminary data.</text>
</comment>
<feature type="chain" id="PRO_5014747420" description="NodB homology domain-containing protein" evidence="2">
    <location>
        <begin position="27"/>
        <end position="254"/>
    </location>
</feature>
<dbReference type="CDD" id="cd10918">
    <property type="entry name" value="CE4_NodB_like_5s_6s"/>
    <property type="match status" value="1"/>
</dbReference>
<dbReference type="PANTHER" id="PTHR34216">
    <property type="match status" value="1"/>
</dbReference>
<feature type="signal peptide" evidence="2">
    <location>
        <begin position="1"/>
        <end position="26"/>
    </location>
</feature>
<dbReference type="SUPFAM" id="SSF88713">
    <property type="entry name" value="Glycoside hydrolase/deacetylase"/>
    <property type="match status" value="1"/>
</dbReference>
<organism evidence="4 5">
    <name type="scientific">Candidatus Thermofonsia Clade 1 bacterium</name>
    <dbReference type="NCBI Taxonomy" id="2364210"/>
    <lineage>
        <taxon>Bacteria</taxon>
        <taxon>Bacillati</taxon>
        <taxon>Chloroflexota</taxon>
        <taxon>Candidatus Thermofontia</taxon>
        <taxon>Candidatus Thermofonsia Clade 1</taxon>
    </lineage>
</organism>
<dbReference type="EMBL" id="PGTM01000091">
    <property type="protein sequence ID" value="PJF35976.1"/>
    <property type="molecule type" value="Genomic_DNA"/>
</dbReference>
<evidence type="ECO:0000313" key="5">
    <source>
        <dbReference type="Proteomes" id="UP000229681"/>
    </source>
</evidence>
<keyword evidence="1 2" id="KW-0732">Signal</keyword>